<evidence type="ECO:0000313" key="5">
    <source>
        <dbReference type="Proteomes" id="UP000199473"/>
    </source>
</evidence>
<dbReference type="Gene3D" id="3.40.50.720">
    <property type="entry name" value="NAD(P)-binding Rossmann-like Domain"/>
    <property type="match status" value="1"/>
</dbReference>
<dbReference type="PROSITE" id="PS51257">
    <property type="entry name" value="PROKAR_LIPOPROTEIN"/>
    <property type="match status" value="1"/>
</dbReference>
<evidence type="ECO:0000256" key="1">
    <source>
        <dbReference type="ARBA" id="ARBA00022857"/>
    </source>
</evidence>
<dbReference type="EMBL" id="FOSQ01000028">
    <property type="protein sequence ID" value="SFL15557.1"/>
    <property type="molecule type" value="Genomic_DNA"/>
</dbReference>
<dbReference type="InterPro" id="IPR036291">
    <property type="entry name" value="NAD(P)-bd_dom_sf"/>
</dbReference>
<sequence length="295" mass="30288">MSPPNRSVLVTGGAGFLGGCIAQALERSGATVTRFDRVAAPGVIAGDIAHIAQAFPPGTRFDAVIHAAAITTQASEADPDAAWAINVEGTRAALRFAGPARFVLLSSIGVFGDGEAEPDEASPPRPASTYGMTKTVAEALLADATRRGDADAVVLRLPICVLRTTRSGPPGAGFISDLVAHARRGARFTAPLAPDHALPIASVRAAVALACRAALAAELPARLLHVPSLAVSGAVAIAMLEAEGVPARQKVDFVPDPAVERLVAGWPRRLATRFPAFSADLADADFGTILRGVAF</sequence>
<dbReference type="AlphaFoldDB" id="A0A1I4FF54"/>
<evidence type="ECO:0000313" key="4">
    <source>
        <dbReference type="EMBL" id="SFL15557.1"/>
    </source>
</evidence>
<gene>
    <name evidence="4" type="ORF">SAMN02745775_12820</name>
</gene>
<dbReference type="SUPFAM" id="SSF51735">
    <property type="entry name" value="NAD(P)-binding Rossmann-fold domains"/>
    <property type="match status" value="1"/>
</dbReference>
<keyword evidence="5" id="KW-1185">Reference proteome</keyword>
<reference evidence="4 5" key="1">
    <citation type="submission" date="2016-10" db="EMBL/GenBank/DDBJ databases">
        <authorList>
            <person name="de Groot N.N."/>
        </authorList>
    </citation>
    <scope>NUCLEOTIDE SEQUENCE [LARGE SCALE GENOMIC DNA]</scope>
    <source>
        <strain evidence="4 5">DSM 19981</strain>
    </source>
</reference>
<dbReference type="Proteomes" id="UP000199473">
    <property type="component" value="Unassembled WGS sequence"/>
</dbReference>
<accession>A0A1I4FF54</accession>
<dbReference type="Pfam" id="PF01370">
    <property type="entry name" value="Epimerase"/>
    <property type="match status" value="1"/>
</dbReference>
<dbReference type="RefSeq" id="WP_175534249.1">
    <property type="nucleotide sequence ID" value="NZ_FOSQ01000028.1"/>
</dbReference>
<keyword evidence="2" id="KW-0119">Carbohydrate metabolism</keyword>
<protein>
    <submittedName>
        <fullName evidence="4">Nucleoside-diphosphate-sugar epimerase</fullName>
    </submittedName>
</protein>
<dbReference type="InterPro" id="IPR001509">
    <property type="entry name" value="Epimerase_deHydtase"/>
</dbReference>
<feature type="domain" description="NAD-dependent epimerase/dehydratase" evidence="3">
    <location>
        <begin position="8"/>
        <end position="186"/>
    </location>
</feature>
<dbReference type="STRING" id="1123062.SAMN02745775_12820"/>
<keyword evidence="1" id="KW-0521">NADP</keyword>
<evidence type="ECO:0000259" key="3">
    <source>
        <dbReference type="Pfam" id="PF01370"/>
    </source>
</evidence>
<organism evidence="4 5">
    <name type="scientific">Falsiroseomonas stagni DSM 19981</name>
    <dbReference type="NCBI Taxonomy" id="1123062"/>
    <lineage>
        <taxon>Bacteria</taxon>
        <taxon>Pseudomonadati</taxon>
        <taxon>Pseudomonadota</taxon>
        <taxon>Alphaproteobacteria</taxon>
        <taxon>Acetobacterales</taxon>
        <taxon>Roseomonadaceae</taxon>
        <taxon>Falsiroseomonas</taxon>
    </lineage>
</organism>
<proteinExistence type="predicted"/>
<name>A0A1I4FF54_9PROT</name>
<dbReference type="PANTHER" id="PTHR43103:SF3">
    <property type="entry name" value="ADP-L-GLYCERO-D-MANNO-HEPTOSE-6-EPIMERASE"/>
    <property type="match status" value="1"/>
</dbReference>
<dbReference type="PANTHER" id="PTHR43103">
    <property type="entry name" value="NUCLEOSIDE-DIPHOSPHATE-SUGAR EPIMERASE"/>
    <property type="match status" value="1"/>
</dbReference>
<evidence type="ECO:0000256" key="2">
    <source>
        <dbReference type="ARBA" id="ARBA00023277"/>
    </source>
</evidence>